<evidence type="ECO:0000313" key="2">
    <source>
        <dbReference type="Proteomes" id="UP000193411"/>
    </source>
</evidence>
<accession>A0A1Y2H3M5</accession>
<name>A0A1Y2H3M5_9FUNG</name>
<reference evidence="1 2" key="1">
    <citation type="submission" date="2016-07" db="EMBL/GenBank/DDBJ databases">
        <title>Pervasive Adenine N6-methylation of Active Genes in Fungi.</title>
        <authorList>
            <consortium name="DOE Joint Genome Institute"/>
            <person name="Mondo S.J."/>
            <person name="Dannebaum R.O."/>
            <person name="Kuo R.C."/>
            <person name="Labutti K."/>
            <person name="Haridas S."/>
            <person name="Kuo A."/>
            <person name="Salamov A."/>
            <person name="Ahrendt S.R."/>
            <person name="Lipzen A."/>
            <person name="Sullivan W."/>
            <person name="Andreopoulos W.B."/>
            <person name="Clum A."/>
            <person name="Lindquist E."/>
            <person name="Daum C."/>
            <person name="Ramamoorthy G.K."/>
            <person name="Gryganskyi A."/>
            <person name="Culley D."/>
            <person name="Magnuson J.K."/>
            <person name="James T.Y."/>
            <person name="O'Malley M.A."/>
            <person name="Stajich J.E."/>
            <person name="Spatafora J.W."/>
            <person name="Visel A."/>
            <person name="Grigoriev I.V."/>
        </authorList>
    </citation>
    <scope>NUCLEOTIDE SEQUENCE [LARGE SCALE GENOMIC DNA]</scope>
    <source>
        <strain evidence="1 2">PL171</strain>
    </source>
</reference>
<dbReference type="AlphaFoldDB" id="A0A1Y2H3M5"/>
<protein>
    <submittedName>
        <fullName evidence="1">Uncharacterized protein</fullName>
    </submittedName>
</protein>
<dbReference type="EMBL" id="MCFL01000320">
    <property type="protein sequence ID" value="ORZ29157.1"/>
    <property type="molecule type" value="Genomic_DNA"/>
</dbReference>
<sequence>MLIRDPSASRRKFGTKIAIFRRFLIFRSLDRRFCIASPSCTAHRRGPGASGHFRNPALVCPVSQIWPRLQRTHEATPKSVRLHGWPSLPVSRSTERRGHKVRRLTLAVGVRVFFSSVRACARHFAHSRASTRSTPVNLRLDLPHAQYWVCLPHSIYSKMVILLYWYLSLARFF</sequence>
<gene>
    <name evidence="1" type="ORF">BCR44DRAFT_1454656</name>
</gene>
<comment type="caution">
    <text evidence="1">The sequence shown here is derived from an EMBL/GenBank/DDBJ whole genome shotgun (WGS) entry which is preliminary data.</text>
</comment>
<evidence type="ECO:0000313" key="1">
    <source>
        <dbReference type="EMBL" id="ORZ29157.1"/>
    </source>
</evidence>
<proteinExistence type="predicted"/>
<keyword evidence="2" id="KW-1185">Reference proteome</keyword>
<organism evidence="1 2">
    <name type="scientific">Catenaria anguillulae PL171</name>
    <dbReference type="NCBI Taxonomy" id="765915"/>
    <lineage>
        <taxon>Eukaryota</taxon>
        <taxon>Fungi</taxon>
        <taxon>Fungi incertae sedis</taxon>
        <taxon>Blastocladiomycota</taxon>
        <taxon>Blastocladiomycetes</taxon>
        <taxon>Blastocladiales</taxon>
        <taxon>Catenariaceae</taxon>
        <taxon>Catenaria</taxon>
    </lineage>
</organism>
<dbReference type="Proteomes" id="UP000193411">
    <property type="component" value="Unassembled WGS sequence"/>
</dbReference>